<organism evidence="1 2">
    <name type="scientific">Phytophthora citrophthora</name>
    <dbReference type="NCBI Taxonomy" id="4793"/>
    <lineage>
        <taxon>Eukaryota</taxon>
        <taxon>Sar</taxon>
        <taxon>Stramenopiles</taxon>
        <taxon>Oomycota</taxon>
        <taxon>Peronosporomycetes</taxon>
        <taxon>Peronosporales</taxon>
        <taxon>Peronosporaceae</taxon>
        <taxon>Phytophthora</taxon>
    </lineage>
</organism>
<accession>A0AAD9G2E7</accession>
<evidence type="ECO:0000313" key="1">
    <source>
        <dbReference type="EMBL" id="KAK1930754.1"/>
    </source>
</evidence>
<name>A0AAD9G2E7_9STRA</name>
<dbReference type="AlphaFoldDB" id="A0AAD9G2E7"/>
<dbReference type="EMBL" id="JASMQC010000037">
    <property type="protein sequence ID" value="KAK1930754.1"/>
    <property type="molecule type" value="Genomic_DNA"/>
</dbReference>
<sequence>MNISFMGELIQRVKEARNRINCQSRETLVNMIMIPNQLAAGKVLDLFSSHSWGSRVDYTFQGFCLYKVEALLLNVFMTKSRSELQALTSTLTVPVHHVKNRASLGKRKIHKNEQCFYCEGNYNRNDWTHRRVDCPAKRRDETKGSYRSNM</sequence>
<keyword evidence="2" id="KW-1185">Reference proteome</keyword>
<reference evidence="1" key="1">
    <citation type="submission" date="2023-08" db="EMBL/GenBank/DDBJ databases">
        <title>Reference Genome Resource for the Citrus Pathogen Phytophthora citrophthora.</title>
        <authorList>
            <person name="Moller H."/>
            <person name="Coetzee B."/>
            <person name="Rose L.J."/>
            <person name="Van Niekerk J.M."/>
        </authorList>
    </citation>
    <scope>NUCLEOTIDE SEQUENCE</scope>
    <source>
        <strain evidence="1">STE-U-9442</strain>
    </source>
</reference>
<gene>
    <name evidence="1" type="ORF">P3T76_013711</name>
</gene>
<protein>
    <submittedName>
        <fullName evidence="1">Uncharacterized protein</fullName>
    </submittedName>
</protein>
<proteinExistence type="predicted"/>
<comment type="caution">
    <text evidence="1">The sequence shown here is derived from an EMBL/GenBank/DDBJ whole genome shotgun (WGS) entry which is preliminary data.</text>
</comment>
<dbReference type="Proteomes" id="UP001259832">
    <property type="component" value="Unassembled WGS sequence"/>
</dbReference>
<evidence type="ECO:0000313" key="2">
    <source>
        <dbReference type="Proteomes" id="UP001259832"/>
    </source>
</evidence>